<proteinExistence type="predicted"/>
<comment type="caution">
    <text evidence="2">The sequence shown here is derived from an EMBL/GenBank/DDBJ whole genome shotgun (WGS) entry which is preliminary data.</text>
</comment>
<name>A0ABQ3WGG3_9ACTN</name>
<organism evidence="2">
    <name type="scientific">Actinoplanes campanulatus</name>
    <dbReference type="NCBI Taxonomy" id="113559"/>
    <lineage>
        <taxon>Bacteria</taxon>
        <taxon>Bacillati</taxon>
        <taxon>Actinomycetota</taxon>
        <taxon>Actinomycetes</taxon>
        <taxon>Micromonosporales</taxon>
        <taxon>Micromonosporaceae</taxon>
        <taxon>Actinoplanes</taxon>
    </lineage>
</organism>
<evidence type="ECO:0000256" key="1">
    <source>
        <dbReference type="SAM" id="MobiDB-lite"/>
    </source>
</evidence>
<gene>
    <name evidence="2" type="ORF">Aca07nite_26180</name>
</gene>
<feature type="compositionally biased region" description="Basic residues" evidence="1">
    <location>
        <begin position="13"/>
        <end position="22"/>
    </location>
</feature>
<reference evidence="2" key="1">
    <citation type="submission" date="2021-01" db="EMBL/GenBank/DDBJ databases">
        <title>Whole genome shotgun sequence of Actinoplanes capillaceus NBRC 16408.</title>
        <authorList>
            <person name="Komaki H."/>
            <person name="Tamura T."/>
        </authorList>
    </citation>
    <scope>NUCLEOTIDE SEQUENCE [LARGE SCALE GENOMIC DNA]</scope>
    <source>
        <strain evidence="2">NBRC 16408</strain>
    </source>
</reference>
<accession>A0ABQ3WGG3</accession>
<evidence type="ECO:0000313" key="2">
    <source>
        <dbReference type="EMBL" id="GID45343.1"/>
    </source>
</evidence>
<feature type="region of interest" description="Disordered" evidence="1">
    <location>
        <begin position="1"/>
        <end position="91"/>
    </location>
</feature>
<dbReference type="EMBL" id="BOMF01000051">
    <property type="protein sequence ID" value="GID45343.1"/>
    <property type="molecule type" value="Genomic_DNA"/>
</dbReference>
<protein>
    <submittedName>
        <fullName evidence="2">Uncharacterized protein</fullName>
    </submittedName>
</protein>
<sequence length="91" mass="9982">MCTHPRETGGARCGRRYSRKQANRSPGGRQDETAEKRRRAMEAGLRTVRPGLPGVAKPASGKAREWQSPRVAKPASGMARGAVLPGERFRR</sequence>